<protein>
    <recommendedName>
        <fullName evidence="1">SH3b domain-containing protein</fullName>
    </recommendedName>
</protein>
<feature type="domain" description="SH3b" evidence="1">
    <location>
        <begin position="38"/>
        <end position="109"/>
    </location>
</feature>
<dbReference type="EMBL" id="QCXX01000001">
    <property type="protein sequence ID" value="PUV25647.1"/>
    <property type="molecule type" value="Genomic_DNA"/>
</dbReference>
<dbReference type="InterPro" id="IPR003646">
    <property type="entry name" value="SH3-like_bac-type"/>
</dbReference>
<proteinExistence type="predicted"/>
<gene>
    <name evidence="2" type="ORF">DCO56_01290</name>
</gene>
<evidence type="ECO:0000313" key="2">
    <source>
        <dbReference type="EMBL" id="PUV25647.1"/>
    </source>
</evidence>
<dbReference type="PROSITE" id="PS51781">
    <property type="entry name" value="SH3B"/>
    <property type="match status" value="1"/>
</dbReference>
<dbReference type="OrthoDB" id="743724at2"/>
<keyword evidence="3" id="KW-1185">Reference proteome</keyword>
<reference evidence="2 3" key="1">
    <citation type="submission" date="2018-04" db="EMBL/GenBank/DDBJ databases">
        <title>Sphingobacterium sp. M46 Genome.</title>
        <authorList>
            <person name="Cheng J."/>
            <person name="Li Y."/>
        </authorList>
    </citation>
    <scope>NUCLEOTIDE SEQUENCE [LARGE SCALE GENOMIC DNA]</scope>
    <source>
        <strain evidence="2 3">M46</strain>
    </source>
</reference>
<dbReference type="Gene3D" id="2.30.30.40">
    <property type="entry name" value="SH3 Domains"/>
    <property type="match status" value="1"/>
</dbReference>
<organism evidence="2 3">
    <name type="scientific">Sphingobacterium athyrii</name>
    <dbReference type="NCBI Taxonomy" id="2152717"/>
    <lineage>
        <taxon>Bacteria</taxon>
        <taxon>Pseudomonadati</taxon>
        <taxon>Bacteroidota</taxon>
        <taxon>Sphingobacteriia</taxon>
        <taxon>Sphingobacteriales</taxon>
        <taxon>Sphingobacteriaceae</taxon>
        <taxon>Sphingobacterium</taxon>
    </lineage>
</organism>
<accession>A0A363NY35</accession>
<name>A0A363NY35_9SPHI</name>
<comment type="caution">
    <text evidence="2">The sequence shown here is derived from an EMBL/GenBank/DDBJ whole genome shotgun (WGS) entry which is preliminary data.</text>
</comment>
<dbReference type="RefSeq" id="WP_108631965.1">
    <property type="nucleotide sequence ID" value="NZ_QCXX01000001.1"/>
</dbReference>
<dbReference type="Proteomes" id="UP000250831">
    <property type="component" value="Unassembled WGS sequence"/>
</dbReference>
<dbReference type="AlphaFoldDB" id="A0A363NY35"/>
<sequence length="289" mass="33118">MNLRNFTLVCISLLPILLKGQEGISFDDDFNLWNIQKGQTTTIFVEKAYIRSAPGLSSKAIDSLSHGATVTITSDPFKGCTIKNFYAPWYQISYTKNGELKQGFIWLGLLALGKQVDKEGFQYLYGFDRFIKQGNDEETAYFLTRVKILNTSDSLIASQSYTFAFTGQLNSQSKLLPDMGLTNVKQILRMEFLSGACGVPTEYYYTAWTGRKLINLPSRYTVADAGVFYYDEKILFPSEHKKNNQLIYKYIEQGEVKDDSREDPNYSVSKREEHFQWDGNKFRKLSLLK</sequence>
<evidence type="ECO:0000259" key="1">
    <source>
        <dbReference type="PROSITE" id="PS51781"/>
    </source>
</evidence>
<evidence type="ECO:0000313" key="3">
    <source>
        <dbReference type="Proteomes" id="UP000250831"/>
    </source>
</evidence>